<proteinExistence type="predicted"/>
<sequence length="69" mass="7895">MNKADDFCFEDTVWRGGGSCWRRRFLFVSHVSASKLDVEKKQVEGVLSKKERVCWSWSPSRPSAGRGTD</sequence>
<protein>
    <submittedName>
        <fullName evidence="1">Uncharacterized protein</fullName>
    </submittedName>
</protein>
<dbReference type="EMBL" id="VFJC01000022">
    <property type="protein sequence ID" value="KAB5535446.1"/>
    <property type="molecule type" value="Genomic_DNA"/>
</dbReference>
<comment type="caution">
    <text evidence="1">The sequence shown here is derived from an EMBL/GenBank/DDBJ whole genome shotgun (WGS) entry which is preliminary data.</text>
</comment>
<dbReference type="Proteomes" id="UP000327468">
    <property type="component" value="Chromosome 21"/>
</dbReference>
<name>A0A5N5KZW5_PANHP</name>
<gene>
    <name evidence="1" type="ORF">PHYPO_G00117750</name>
</gene>
<keyword evidence="2" id="KW-1185">Reference proteome</keyword>
<accession>A0A5N5KZW5</accession>
<reference evidence="1 2" key="1">
    <citation type="submission" date="2019-06" db="EMBL/GenBank/DDBJ databases">
        <title>A chromosome-scale genome assembly of the striped catfish, Pangasianodon hypophthalmus.</title>
        <authorList>
            <person name="Wen M."/>
            <person name="Zahm M."/>
            <person name="Roques C."/>
            <person name="Cabau C."/>
            <person name="Klopp C."/>
            <person name="Donnadieu C."/>
            <person name="Jouanno E."/>
            <person name="Avarre J.-C."/>
            <person name="Campet M."/>
            <person name="Ha T.T.T."/>
            <person name="Dugue R."/>
            <person name="Lampietro C."/>
            <person name="Louis A."/>
            <person name="Herpin A."/>
            <person name="Echchiki A."/>
            <person name="Berthelot C."/>
            <person name="Parey E."/>
            <person name="Roest-Crollius H."/>
            <person name="Braasch I."/>
            <person name="Postlethwait J."/>
            <person name="Bobe J."/>
            <person name="Montfort J."/>
            <person name="Bouchez O."/>
            <person name="Begum T."/>
            <person name="Schartl M."/>
            <person name="Guiguen Y."/>
        </authorList>
    </citation>
    <scope>NUCLEOTIDE SEQUENCE [LARGE SCALE GENOMIC DNA]</scope>
    <source>
        <strain evidence="1 2">Indonesia</strain>
        <tissue evidence="1">Blood</tissue>
    </source>
</reference>
<organism evidence="1 2">
    <name type="scientific">Pangasianodon hypophthalmus</name>
    <name type="common">Striped catfish</name>
    <name type="synonym">Helicophagus hypophthalmus</name>
    <dbReference type="NCBI Taxonomy" id="310915"/>
    <lineage>
        <taxon>Eukaryota</taxon>
        <taxon>Metazoa</taxon>
        <taxon>Chordata</taxon>
        <taxon>Craniata</taxon>
        <taxon>Vertebrata</taxon>
        <taxon>Euteleostomi</taxon>
        <taxon>Actinopterygii</taxon>
        <taxon>Neopterygii</taxon>
        <taxon>Teleostei</taxon>
        <taxon>Ostariophysi</taxon>
        <taxon>Siluriformes</taxon>
        <taxon>Pangasiidae</taxon>
        <taxon>Pangasianodon</taxon>
    </lineage>
</organism>
<evidence type="ECO:0000313" key="1">
    <source>
        <dbReference type="EMBL" id="KAB5535446.1"/>
    </source>
</evidence>
<dbReference type="AlphaFoldDB" id="A0A5N5KZW5"/>
<evidence type="ECO:0000313" key="2">
    <source>
        <dbReference type="Proteomes" id="UP000327468"/>
    </source>
</evidence>